<accession>X1MHR4</accession>
<gene>
    <name evidence="1" type="ORF">S06H3_20457</name>
</gene>
<comment type="caution">
    <text evidence="1">The sequence shown here is derived from an EMBL/GenBank/DDBJ whole genome shotgun (WGS) entry which is preliminary data.</text>
</comment>
<dbReference type="EMBL" id="BARV01010595">
    <property type="protein sequence ID" value="GAI14250.1"/>
    <property type="molecule type" value="Genomic_DNA"/>
</dbReference>
<protein>
    <submittedName>
        <fullName evidence="1">Uncharacterized protein</fullName>
    </submittedName>
</protein>
<sequence>MKRTEILGQVYDAILHRPTNTGARWYLGWVDGKIQCLPMSRQPVPEVIFDTFKTYELNSGFNDREWTELEAKIYTFLKEKGLC</sequence>
<dbReference type="AlphaFoldDB" id="X1MHR4"/>
<name>X1MHR4_9ZZZZ</name>
<evidence type="ECO:0000313" key="1">
    <source>
        <dbReference type="EMBL" id="GAI14250.1"/>
    </source>
</evidence>
<proteinExistence type="predicted"/>
<reference evidence="1" key="1">
    <citation type="journal article" date="2014" name="Front. Microbiol.">
        <title>High frequency of phylogenetically diverse reductive dehalogenase-homologous genes in deep subseafloor sedimentary metagenomes.</title>
        <authorList>
            <person name="Kawai M."/>
            <person name="Futagami T."/>
            <person name="Toyoda A."/>
            <person name="Takaki Y."/>
            <person name="Nishi S."/>
            <person name="Hori S."/>
            <person name="Arai W."/>
            <person name="Tsubouchi T."/>
            <person name="Morono Y."/>
            <person name="Uchiyama I."/>
            <person name="Ito T."/>
            <person name="Fujiyama A."/>
            <person name="Inagaki F."/>
            <person name="Takami H."/>
        </authorList>
    </citation>
    <scope>NUCLEOTIDE SEQUENCE</scope>
    <source>
        <strain evidence="1">Expedition CK06-06</strain>
    </source>
</reference>
<organism evidence="1">
    <name type="scientific">marine sediment metagenome</name>
    <dbReference type="NCBI Taxonomy" id="412755"/>
    <lineage>
        <taxon>unclassified sequences</taxon>
        <taxon>metagenomes</taxon>
        <taxon>ecological metagenomes</taxon>
    </lineage>
</organism>